<comment type="caution">
    <text evidence="2">The sequence shown here is derived from an EMBL/GenBank/DDBJ whole genome shotgun (WGS) entry which is preliminary data.</text>
</comment>
<dbReference type="EMBL" id="CAJNOO010014725">
    <property type="protein sequence ID" value="CAF1516235.1"/>
    <property type="molecule type" value="Genomic_DNA"/>
</dbReference>
<accession>A0A815UI31</accession>
<evidence type="ECO:0000313" key="3">
    <source>
        <dbReference type="Proteomes" id="UP000663882"/>
    </source>
</evidence>
<feature type="non-terminal residue" evidence="2">
    <location>
        <position position="1"/>
    </location>
</feature>
<evidence type="ECO:0000313" key="2">
    <source>
        <dbReference type="EMBL" id="CAF1516235.1"/>
    </source>
</evidence>
<reference evidence="2" key="1">
    <citation type="submission" date="2021-02" db="EMBL/GenBank/DDBJ databases">
        <authorList>
            <person name="Nowell W R."/>
        </authorList>
    </citation>
    <scope>NUCLEOTIDE SEQUENCE</scope>
</reference>
<dbReference type="Proteomes" id="UP000663882">
    <property type="component" value="Unassembled WGS sequence"/>
</dbReference>
<name>A0A815UI31_9BILA</name>
<organism evidence="2 3">
    <name type="scientific">Rotaria sordida</name>
    <dbReference type="NCBI Taxonomy" id="392033"/>
    <lineage>
        <taxon>Eukaryota</taxon>
        <taxon>Metazoa</taxon>
        <taxon>Spiralia</taxon>
        <taxon>Gnathifera</taxon>
        <taxon>Rotifera</taxon>
        <taxon>Eurotatoria</taxon>
        <taxon>Bdelloidea</taxon>
        <taxon>Philodinida</taxon>
        <taxon>Philodinidae</taxon>
        <taxon>Rotaria</taxon>
    </lineage>
</organism>
<gene>
    <name evidence="2" type="ORF">RFH988_LOCUS39195</name>
</gene>
<sequence>LHIIQLKELKPQFDLIEPVPLPDPPVTSKTLPSDTAKVTAKSSAGAMQEQFSTMNINKNTKVPGQ</sequence>
<dbReference type="AlphaFoldDB" id="A0A815UI31"/>
<feature type="region of interest" description="Disordered" evidence="1">
    <location>
        <begin position="43"/>
        <end position="65"/>
    </location>
</feature>
<evidence type="ECO:0000256" key="1">
    <source>
        <dbReference type="SAM" id="MobiDB-lite"/>
    </source>
</evidence>
<protein>
    <submittedName>
        <fullName evidence="2">Uncharacterized protein</fullName>
    </submittedName>
</protein>
<feature type="compositionally biased region" description="Polar residues" evidence="1">
    <location>
        <begin position="49"/>
        <end position="65"/>
    </location>
</feature>
<proteinExistence type="predicted"/>